<dbReference type="PROSITE" id="PS51257">
    <property type="entry name" value="PROKAR_LIPOPROTEIN"/>
    <property type="match status" value="1"/>
</dbReference>
<dbReference type="Proteomes" id="UP000594263">
    <property type="component" value="Unplaced"/>
</dbReference>
<proteinExistence type="predicted"/>
<protein>
    <submittedName>
        <fullName evidence="2">Uncharacterized protein</fullName>
    </submittedName>
</protein>
<feature type="signal peptide" evidence="1">
    <location>
        <begin position="1"/>
        <end position="17"/>
    </location>
</feature>
<organism evidence="2 3">
    <name type="scientific">Kalanchoe fedtschenkoi</name>
    <name type="common">Lavender scallops</name>
    <name type="synonym">South American air plant</name>
    <dbReference type="NCBI Taxonomy" id="63787"/>
    <lineage>
        <taxon>Eukaryota</taxon>
        <taxon>Viridiplantae</taxon>
        <taxon>Streptophyta</taxon>
        <taxon>Embryophyta</taxon>
        <taxon>Tracheophyta</taxon>
        <taxon>Spermatophyta</taxon>
        <taxon>Magnoliopsida</taxon>
        <taxon>eudicotyledons</taxon>
        <taxon>Gunneridae</taxon>
        <taxon>Pentapetalae</taxon>
        <taxon>Saxifragales</taxon>
        <taxon>Crassulaceae</taxon>
        <taxon>Kalanchoe</taxon>
    </lineage>
</organism>
<feature type="chain" id="PRO_5029820914" evidence="1">
    <location>
        <begin position="18"/>
        <end position="57"/>
    </location>
</feature>
<evidence type="ECO:0000313" key="2">
    <source>
        <dbReference type="EnsemblPlants" id="Kaladp0395s0014.1.v1.1.CDS.1"/>
    </source>
</evidence>
<name>A0A7N0V8L8_KALFE</name>
<sequence length="57" mass="6739">MSKLFLLQHILIISCYSVTIRDIFSLVKHNGPLDTFLEPPSKLHHRHFVASCYYNFF</sequence>
<reference evidence="2" key="1">
    <citation type="submission" date="2021-01" db="UniProtKB">
        <authorList>
            <consortium name="EnsemblPlants"/>
        </authorList>
    </citation>
    <scope>IDENTIFICATION</scope>
</reference>
<keyword evidence="3" id="KW-1185">Reference proteome</keyword>
<dbReference type="EnsemblPlants" id="Kaladp0395s0014.1.v1.1">
    <property type="protein sequence ID" value="Kaladp0395s0014.1.v1.1.CDS.1"/>
    <property type="gene ID" value="Kaladp0395s0014.v1.1"/>
</dbReference>
<accession>A0A7N0V8L8</accession>
<evidence type="ECO:0000256" key="1">
    <source>
        <dbReference type="SAM" id="SignalP"/>
    </source>
</evidence>
<dbReference type="AlphaFoldDB" id="A0A7N0V8L8"/>
<keyword evidence="1" id="KW-0732">Signal</keyword>
<dbReference type="Gramene" id="Kaladp0395s0014.1.v1.1">
    <property type="protein sequence ID" value="Kaladp0395s0014.1.v1.1.CDS.1"/>
    <property type="gene ID" value="Kaladp0395s0014.v1.1"/>
</dbReference>
<evidence type="ECO:0000313" key="3">
    <source>
        <dbReference type="Proteomes" id="UP000594263"/>
    </source>
</evidence>